<dbReference type="InterPro" id="IPR001347">
    <property type="entry name" value="SIS_dom"/>
</dbReference>
<dbReference type="GO" id="GO:0004476">
    <property type="term" value="F:mannose-6-phosphate isomerase activity"/>
    <property type="evidence" value="ECO:0007669"/>
    <property type="project" value="InterPro"/>
</dbReference>
<keyword evidence="2 4" id="KW-0413">Isomerase</keyword>
<protein>
    <submittedName>
        <fullName evidence="4">Bifunctional phosphoglucose/phosphomannose isomerase</fullName>
    </submittedName>
</protein>
<evidence type="ECO:0000259" key="3">
    <source>
        <dbReference type="PROSITE" id="PS51464"/>
    </source>
</evidence>
<comment type="similarity">
    <text evidence="1">Belongs to the PGI/PMI family.</text>
</comment>
<gene>
    <name evidence="4" type="ORF">UR52_C0028G0002</name>
</gene>
<dbReference type="EMBL" id="LBPN01000028">
    <property type="protein sequence ID" value="KKP57601.1"/>
    <property type="molecule type" value="Genomic_DNA"/>
</dbReference>
<proteinExistence type="inferred from homology"/>
<organism evidence="4 5">
    <name type="scientific">Candidatus Gottesmanbacteria bacterium GW2011_GWA1_34_13</name>
    <dbReference type="NCBI Taxonomy" id="1618434"/>
    <lineage>
        <taxon>Bacteria</taxon>
        <taxon>Candidatus Gottesmaniibacteriota</taxon>
    </lineage>
</organism>
<name>A0A0G0B1W7_9BACT</name>
<evidence type="ECO:0000256" key="2">
    <source>
        <dbReference type="ARBA" id="ARBA00023235"/>
    </source>
</evidence>
<feature type="domain" description="SIS" evidence="3">
    <location>
        <begin position="41"/>
        <end position="188"/>
    </location>
</feature>
<comment type="caution">
    <text evidence="4">The sequence shown here is derived from an EMBL/GenBank/DDBJ whole genome shotgun (WGS) entry which is preliminary data.</text>
</comment>
<evidence type="ECO:0000313" key="5">
    <source>
        <dbReference type="Proteomes" id="UP000034176"/>
    </source>
</evidence>
<accession>A0A0G0B1W7</accession>
<dbReference type="Gene3D" id="3.40.50.10490">
    <property type="entry name" value="Glucose-6-phosphate isomerase like protein, domain 1"/>
    <property type="match status" value="2"/>
</dbReference>
<dbReference type="AlphaFoldDB" id="A0A0G0B1W7"/>
<dbReference type="CDD" id="cd05637">
    <property type="entry name" value="SIS_PGI_PMI_2"/>
    <property type="match status" value="1"/>
</dbReference>
<reference evidence="4 5" key="1">
    <citation type="journal article" date="2015" name="Nature">
        <title>rRNA introns, odd ribosomes, and small enigmatic genomes across a large radiation of phyla.</title>
        <authorList>
            <person name="Brown C.T."/>
            <person name="Hug L.A."/>
            <person name="Thomas B.C."/>
            <person name="Sharon I."/>
            <person name="Castelle C.J."/>
            <person name="Singh A."/>
            <person name="Wilkins M.J."/>
            <person name="Williams K.H."/>
            <person name="Banfield J.F."/>
        </authorList>
    </citation>
    <scope>NUCLEOTIDE SEQUENCE [LARGE SCALE GENOMIC DNA]</scope>
</reference>
<dbReference type="PROSITE" id="PS51464">
    <property type="entry name" value="SIS"/>
    <property type="match status" value="1"/>
</dbReference>
<dbReference type="InterPro" id="IPR019490">
    <property type="entry name" value="Glu6P/Mann6P_isomerase_C"/>
</dbReference>
<dbReference type="GO" id="GO:0097367">
    <property type="term" value="F:carbohydrate derivative binding"/>
    <property type="evidence" value="ECO:0007669"/>
    <property type="project" value="InterPro"/>
</dbReference>
<dbReference type="STRING" id="1618434.UR52_C0028G0002"/>
<dbReference type="Pfam" id="PF10432">
    <property type="entry name" value="bact-PGI_C"/>
    <property type="match status" value="1"/>
</dbReference>
<dbReference type="GO" id="GO:0004347">
    <property type="term" value="F:glucose-6-phosphate isomerase activity"/>
    <property type="evidence" value="ECO:0007669"/>
    <property type="project" value="InterPro"/>
</dbReference>
<evidence type="ECO:0000256" key="1">
    <source>
        <dbReference type="ARBA" id="ARBA00010523"/>
    </source>
</evidence>
<dbReference type="GO" id="GO:1901135">
    <property type="term" value="P:carbohydrate derivative metabolic process"/>
    <property type="evidence" value="ECO:0007669"/>
    <property type="project" value="InterPro"/>
</dbReference>
<dbReference type="GO" id="GO:0005975">
    <property type="term" value="P:carbohydrate metabolic process"/>
    <property type="evidence" value="ECO:0007669"/>
    <property type="project" value="InterPro"/>
</dbReference>
<dbReference type="InterPro" id="IPR046348">
    <property type="entry name" value="SIS_dom_sf"/>
</dbReference>
<sequence>MINIDNLTQIKQLDKENVAGSIEQLGLQCEQAFTESSNIKFPIEYKHVRNIIFSGMGGSALGAYVVKSLFINDITVPFEIINDYHLPKYADAKTLVVASSYSGTTEETVNFLKEAIERKCLTTGLTSGGKLEHLFKKEKIPAYIYLPKYNPSNQPRMALGYPIFGLLAIFNNLGLITVDAKEIDVLKQYIDQGNLQYGLNSPETKNAAKKLAHKWWQKIPVIVSSEHLMHVGRVVRNQLNECAKNFAAYHDVPELNHHLMEGLAHPKSNKENLSFLFINSNNYSFSIKKRMTITEEIVKRNGISTHKLTLNGKTKLSEAIEWIQYGSYVNFYLALLYGVDPSKIPWVDYFKAELSK</sequence>
<evidence type="ECO:0000313" key="4">
    <source>
        <dbReference type="EMBL" id="KKP57601.1"/>
    </source>
</evidence>
<dbReference type="Proteomes" id="UP000034176">
    <property type="component" value="Unassembled WGS sequence"/>
</dbReference>
<dbReference type="SUPFAM" id="SSF53697">
    <property type="entry name" value="SIS domain"/>
    <property type="match status" value="1"/>
</dbReference>